<protein>
    <submittedName>
        <fullName evidence="1">Uncharacterized protein</fullName>
    </submittedName>
</protein>
<sequence>MVALEIQTGVYQPSQYGYPLAQAKAPLSSMMNQAKVLKSPVATRPIVKSFVVPSSPVVQQTAAVAKPRFAVRAVLVSGASGKFARMNMRDIR</sequence>
<gene>
    <name evidence="1" type="ORF">Ae201684_014826</name>
</gene>
<dbReference type="VEuPathDB" id="FungiDB:AeMF1_004718"/>
<name>A0A6G0WIQ3_9STRA</name>
<comment type="caution">
    <text evidence="1">The sequence shown here is derived from an EMBL/GenBank/DDBJ whole genome shotgun (WGS) entry which is preliminary data.</text>
</comment>
<dbReference type="EMBL" id="VJMJ01000202">
    <property type="protein sequence ID" value="KAF0727089.1"/>
    <property type="molecule type" value="Genomic_DNA"/>
</dbReference>
<evidence type="ECO:0000313" key="2">
    <source>
        <dbReference type="Proteomes" id="UP000481153"/>
    </source>
</evidence>
<keyword evidence="2" id="KW-1185">Reference proteome</keyword>
<dbReference type="Proteomes" id="UP000481153">
    <property type="component" value="Unassembled WGS sequence"/>
</dbReference>
<reference evidence="1 2" key="1">
    <citation type="submission" date="2019-07" db="EMBL/GenBank/DDBJ databases">
        <title>Genomics analysis of Aphanomyces spp. identifies a new class of oomycete effector associated with host adaptation.</title>
        <authorList>
            <person name="Gaulin E."/>
        </authorList>
    </citation>
    <scope>NUCLEOTIDE SEQUENCE [LARGE SCALE GENOMIC DNA]</scope>
    <source>
        <strain evidence="1 2">ATCC 201684</strain>
    </source>
</reference>
<proteinExistence type="predicted"/>
<evidence type="ECO:0000313" key="1">
    <source>
        <dbReference type="EMBL" id="KAF0727089.1"/>
    </source>
</evidence>
<accession>A0A6G0WIQ3</accession>
<organism evidence="1 2">
    <name type="scientific">Aphanomyces euteiches</name>
    <dbReference type="NCBI Taxonomy" id="100861"/>
    <lineage>
        <taxon>Eukaryota</taxon>
        <taxon>Sar</taxon>
        <taxon>Stramenopiles</taxon>
        <taxon>Oomycota</taxon>
        <taxon>Saprolegniomycetes</taxon>
        <taxon>Saprolegniales</taxon>
        <taxon>Verrucalvaceae</taxon>
        <taxon>Aphanomyces</taxon>
    </lineage>
</organism>
<dbReference type="AlphaFoldDB" id="A0A6G0WIQ3"/>